<organism evidence="2">
    <name type="scientific">Oryza glumipatula</name>
    <dbReference type="NCBI Taxonomy" id="40148"/>
    <lineage>
        <taxon>Eukaryota</taxon>
        <taxon>Viridiplantae</taxon>
        <taxon>Streptophyta</taxon>
        <taxon>Embryophyta</taxon>
        <taxon>Tracheophyta</taxon>
        <taxon>Spermatophyta</taxon>
        <taxon>Magnoliopsida</taxon>
        <taxon>Liliopsida</taxon>
        <taxon>Poales</taxon>
        <taxon>Poaceae</taxon>
        <taxon>BOP clade</taxon>
        <taxon>Oryzoideae</taxon>
        <taxon>Oryzeae</taxon>
        <taxon>Oryzinae</taxon>
        <taxon>Oryza</taxon>
    </lineage>
</organism>
<dbReference type="Proteomes" id="UP000026961">
    <property type="component" value="Chromosome 11"/>
</dbReference>
<keyword evidence="1" id="KW-0812">Transmembrane</keyword>
<dbReference type="Gramene" id="OGLUM11G01410.1">
    <property type="protein sequence ID" value="OGLUM11G01410.1"/>
    <property type="gene ID" value="OGLUM11G01410"/>
</dbReference>
<evidence type="ECO:0000256" key="1">
    <source>
        <dbReference type="SAM" id="Phobius"/>
    </source>
</evidence>
<dbReference type="EnsemblPlants" id="OGLUM11G01410.1">
    <property type="protein sequence ID" value="OGLUM11G01410.1"/>
    <property type="gene ID" value="OGLUM11G01410"/>
</dbReference>
<protein>
    <submittedName>
        <fullName evidence="2">Uncharacterized protein</fullName>
    </submittedName>
</protein>
<keyword evidence="1" id="KW-0472">Membrane</keyword>
<proteinExistence type="predicted"/>
<dbReference type="AlphaFoldDB" id="A0A0E0BET5"/>
<feature type="transmembrane region" description="Helical" evidence="1">
    <location>
        <begin position="20"/>
        <end position="39"/>
    </location>
</feature>
<reference evidence="2" key="2">
    <citation type="submission" date="2018-05" db="EMBL/GenBank/DDBJ databases">
        <title>OgluRS3 (Oryza glumaepatula Reference Sequence Version 3).</title>
        <authorList>
            <person name="Zhang J."/>
            <person name="Kudrna D."/>
            <person name="Lee S."/>
            <person name="Talag J."/>
            <person name="Welchert J."/>
            <person name="Wing R.A."/>
        </authorList>
    </citation>
    <scope>NUCLEOTIDE SEQUENCE [LARGE SCALE GENOMIC DNA]</scope>
</reference>
<name>A0A0E0BET5_9ORYZ</name>
<sequence>MLAAWLRWHSLYRTTLLFSFLPAAAAAAAAVLPFAYGLAADRYHTSPPASVDVRWRGEEEKGRKKRGMEKLWYHGFGWYVLIWRRREEMSKSLSFSLFFLFFERRFLFFILSC</sequence>
<keyword evidence="1" id="KW-1133">Transmembrane helix</keyword>
<keyword evidence="3" id="KW-1185">Reference proteome</keyword>
<reference evidence="2" key="1">
    <citation type="submission" date="2015-04" db="UniProtKB">
        <authorList>
            <consortium name="EnsemblPlants"/>
        </authorList>
    </citation>
    <scope>IDENTIFICATION</scope>
</reference>
<evidence type="ECO:0000313" key="3">
    <source>
        <dbReference type="Proteomes" id="UP000026961"/>
    </source>
</evidence>
<accession>A0A0E0BET5</accession>
<dbReference type="HOGENOM" id="CLU_2137371_0_0_1"/>
<evidence type="ECO:0000313" key="2">
    <source>
        <dbReference type="EnsemblPlants" id="OGLUM11G01410.1"/>
    </source>
</evidence>